<dbReference type="Proteomes" id="UP000242310">
    <property type="component" value="Unassembled WGS sequence"/>
</dbReference>
<feature type="compositionally biased region" description="Polar residues" evidence="1">
    <location>
        <begin position="1"/>
        <end position="17"/>
    </location>
</feature>
<dbReference type="RefSeq" id="WP_106587277.1">
    <property type="nucleotide sequence ID" value="NZ_PYAV01000001.1"/>
</dbReference>
<comment type="caution">
    <text evidence="2">The sequence shown here is derived from an EMBL/GenBank/DDBJ whole genome shotgun (WGS) entry which is preliminary data.</text>
</comment>
<dbReference type="AlphaFoldDB" id="A0A2P8HYE4"/>
<name>A0A2P8HYE4_9BACI</name>
<dbReference type="InterPro" id="IPR013367">
    <property type="entry name" value="Flagellar_put"/>
</dbReference>
<dbReference type="NCBIfam" id="TIGR02530">
    <property type="entry name" value="flg_new"/>
    <property type="match status" value="1"/>
</dbReference>
<feature type="region of interest" description="Disordered" evidence="1">
    <location>
        <begin position="1"/>
        <end position="31"/>
    </location>
</feature>
<organism evidence="2 3">
    <name type="scientific">Salsuginibacillus halophilus</name>
    <dbReference type="NCBI Taxonomy" id="517424"/>
    <lineage>
        <taxon>Bacteria</taxon>
        <taxon>Bacillati</taxon>
        <taxon>Bacillota</taxon>
        <taxon>Bacilli</taxon>
        <taxon>Bacillales</taxon>
        <taxon>Bacillaceae</taxon>
        <taxon>Salsuginibacillus</taxon>
    </lineage>
</organism>
<reference evidence="2 3" key="1">
    <citation type="submission" date="2018-03" db="EMBL/GenBank/DDBJ databases">
        <title>Genomic Encyclopedia of Type Strains, Phase III (KMG-III): the genomes of soil and plant-associated and newly described type strains.</title>
        <authorList>
            <person name="Whitman W."/>
        </authorList>
    </citation>
    <scope>NUCLEOTIDE SEQUENCE [LARGE SCALE GENOMIC DNA]</scope>
    <source>
        <strain evidence="2 3">CGMCC 1.07653</strain>
    </source>
</reference>
<accession>A0A2P8HYE4</accession>
<proteinExistence type="predicted"/>
<protein>
    <submittedName>
        <fullName evidence="2">Flagellar operon protein</fullName>
    </submittedName>
</protein>
<evidence type="ECO:0000313" key="2">
    <source>
        <dbReference type="EMBL" id="PSL51195.1"/>
    </source>
</evidence>
<dbReference type="OrthoDB" id="165650at2"/>
<keyword evidence="2" id="KW-0969">Cilium</keyword>
<dbReference type="Pfam" id="PF12611">
    <property type="entry name" value="Flagellar_put"/>
    <property type="match status" value="1"/>
</dbReference>
<gene>
    <name evidence="2" type="ORF">B0H94_101105</name>
</gene>
<keyword evidence="3" id="KW-1185">Reference proteome</keyword>
<evidence type="ECO:0000256" key="1">
    <source>
        <dbReference type="SAM" id="MobiDB-lite"/>
    </source>
</evidence>
<keyword evidence="2" id="KW-0966">Cell projection</keyword>
<sequence>MNPNITNHSLDSLLHNTANHKPKPKEKTEGGPSFQAVLEARVADEPLKVSKHAADRIADRGIDISDADWDRIHEKVSEAKDKGVTDSLVLTEDAALVVSAKNETVITAMNRAEAESQIFTNINGTIVLE</sequence>
<evidence type="ECO:0000313" key="3">
    <source>
        <dbReference type="Proteomes" id="UP000242310"/>
    </source>
</evidence>
<keyword evidence="2" id="KW-0282">Flagellum</keyword>
<dbReference type="EMBL" id="PYAV01000001">
    <property type="protein sequence ID" value="PSL51195.1"/>
    <property type="molecule type" value="Genomic_DNA"/>
</dbReference>